<evidence type="ECO:0000256" key="3">
    <source>
        <dbReference type="ARBA" id="ARBA00023163"/>
    </source>
</evidence>
<dbReference type="Gene3D" id="1.10.260.40">
    <property type="entry name" value="lambda repressor-like DNA-binding domains"/>
    <property type="match status" value="1"/>
</dbReference>
<dbReference type="SUPFAM" id="SSF53822">
    <property type="entry name" value="Periplasmic binding protein-like I"/>
    <property type="match status" value="1"/>
</dbReference>
<keyword evidence="2" id="KW-0238">DNA-binding</keyword>
<feature type="domain" description="HTH cro/C1-type" evidence="5">
    <location>
        <begin position="22"/>
        <end position="65"/>
    </location>
</feature>
<dbReference type="InterPro" id="IPR001387">
    <property type="entry name" value="Cro/C1-type_HTH"/>
</dbReference>
<reference evidence="6 7" key="1">
    <citation type="submission" date="2017-11" db="EMBL/GenBank/DDBJ databases">
        <title>Genomic Encyclopedia of Archaeal and Bacterial Type Strains, Phase II (KMG-II): From Individual Species to Whole Genera.</title>
        <authorList>
            <person name="Goeker M."/>
        </authorList>
    </citation>
    <scope>NUCLEOTIDE SEQUENCE [LARGE SCALE GENOMIC DNA]</scope>
    <source>
        <strain evidence="6 7">DSM 27393</strain>
    </source>
</reference>
<evidence type="ECO:0000256" key="2">
    <source>
        <dbReference type="ARBA" id="ARBA00023125"/>
    </source>
</evidence>
<proteinExistence type="predicted"/>
<dbReference type="InterPro" id="IPR000843">
    <property type="entry name" value="HTH_LacI"/>
</dbReference>
<dbReference type="PROSITE" id="PS50943">
    <property type="entry name" value="HTH_CROC1"/>
    <property type="match status" value="1"/>
</dbReference>
<dbReference type="GO" id="GO:0003700">
    <property type="term" value="F:DNA-binding transcription factor activity"/>
    <property type="evidence" value="ECO:0007669"/>
    <property type="project" value="TreeGrafter"/>
</dbReference>
<dbReference type="InterPro" id="IPR028082">
    <property type="entry name" value="Peripla_BP_I"/>
</dbReference>
<dbReference type="Gene3D" id="3.40.50.2300">
    <property type="match status" value="2"/>
</dbReference>
<dbReference type="SUPFAM" id="SSF47413">
    <property type="entry name" value="lambda repressor-like DNA-binding domains"/>
    <property type="match status" value="1"/>
</dbReference>
<accession>A0A2M9CF48</accession>
<dbReference type="PANTHER" id="PTHR30146:SF153">
    <property type="entry name" value="LACTOSE OPERON REPRESSOR"/>
    <property type="match status" value="1"/>
</dbReference>
<dbReference type="Pfam" id="PF00356">
    <property type="entry name" value="LacI"/>
    <property type="match status" value="1"/>
</dbReference>
<dbReference type="SMART" id="SM00354">
    <property type="entry name" value="HTH_LACI"/>
    <property type="match status" value="1"/>
</dbReference>
<dbReference type="PROSITE" id="PS00356">
    <property type="entry name" value="HTH_LACI_1"/>
    <property type="match status" value="1"/>
</dbReference>
<protein>
    <submittedName>
        <fullName evidence="6">LacI family transcriptional regulator</fullName>
    </submittedName>
</protein>
<comment type="caution">
    <text evidence="6">The sequence shown here is derived from an EMBL/GenBank/DDBJ whole genome shotgun (WGS) entry which is preliminary data.</text>
</comment>
<evidence type="ECO:0000313" key="7">
    <source>
        <dbReference type="Proteomes" id="UP000228758"/>
    </source>
</evidence>
<gene>
    <name evidence="6" type="ORF">CLV46_0083</name>
</gene>
<name>A0A2M9CF48_9MICO</name>
<evidence type="ECO:0000259" key="4">
    <source>
        <dbReference type="PROSITE" id="PS50932"/>
    </source>
</evidence>
<keyword evidence="3" id="KW-0804">Transcription</keyword>
<dbReference type="PROSITE" id="PS50932">
    <property type="entry name" value="HTH_LACI_2"/>
    <property type="match status" value="1"/>
</dbReference>
<dbReference type="Pfam" id="PF13377">
    <property type="entry name" value="Peripla_BP_3"/>
    <property type="match status" value="1"/>
</dbReference>
<keyword evidence="1" id="KW-0805">Transcription regulation</keyword>
<evidence type="ECO:0000313" key="6">
    <source>
        <dbReference type="EMBL" id="PJJ70561.1"/>
    </source>
</evidence>
<evidence type="ECO:0000256" key="1">
    <source>
        <dbReference type="ARBA" id="ARBA00023015"/>
    </source>
</evidence>
<evidence type="ECO:0000259" key="5">
    <source>
        <dbReference type="PROSITE" id="PS50943"/>
    </source>
</evidence>
<dbReference type="Proteomes" id="UP000228758">
    <property type="component" value="Unassembled WGS sequence"/>
</dbReference>
<dbReference type="OrthoDB" id="9785139at2"/>
<sequence length="348" mass="37343">MTAAEGKGSQDDSTAPAVRSPTIYDVARIAGVSHQTVSRLLKGYQGIRPHTRERVEEALRELDYRPNMTARSLATNRSHRVGAFTHAIAEVGPSRIVQGASAGAREAGYLLDIVALDMGDEDSVAEAIGLMATQDIAGVLAFASTDAMTDAIRHADIRVPLMLELDADDATTGYRTELQRAVFDLVEHLRSLGHRRFFHIAGPQGWVAARNREFAYHRAVTESGLESLGVAHGDWSAASGYAAAERIPLEAGVTAVVASNDQMALGAILALMRRGLRVPEDVSVTGFDDIPEAAFFVPPLTTVKLDFEGQGRAAFARLLRVIDQTKTPVPAQAGAQLRIRESSGPAPR</sequence>
<dbReference type="GO" id="GO:0000976">
    <property type="term" value="F:transcription cis-regulatory region binding"/>
    <property type="evidence" value="ECO:0007669"/>
    <property type="project" value="TreeGrafter"/>
</dbReference>
<dbReference type="RefSeq" id="WP_100362970.1">
    <property type="nucleotide sequence ID" value="NZ_PGFF01000001.1"/>
</dbReference>
<dbReference type="AlphaFoldDB" id="A0A2M9CF48"/>
<dbReference type="CDD" id="cd01574">
    <property type="entry name" value="PBP1_LacI"/>
    <property type="match status" value="1"/>
</dbReference>
<organism evidence="6 7">
    <name type="scientific">Diaminobutyricimonas aerilata</name>
    <dbReference type="NCBI Taxonomy" id="1162967"/>
    <lineage>
        <taxon>Bacteria</taxon>
        <taxon>Bacillati</taxon>
        <taxon>Actinomycetota</taxon>
        <taxon>Actinomycetes</taxon>
        <taxon>Micrococcales</taxon>
        <taxon>Microbacteriaceae</taxon>
        <taxon>Diaminobutyricimonas</taxon>
    </lineage>
</organism>
<dbReference type="CDD" id="cd01392">
    <property type="entry name" value="HTH_LacI"/>
    <property type="match status" value="1"/>
</dbReference>
<feature type="domain" description="HTH lacI-type" evidence="4">
    <location>
        <begin position="21"/>
        <end position="75"/>
    </location>
</feature>
<dbReference type="PANTHER" id="PTHR30146">
    <property type="entry name" value="LACI-RELATED TRANSCRIPTIONAL REPRESSOR"/>
    <property type="match status" value="1"/>
</dbReference>
<dbReference type="EMBL" id="PGFF01000001">
    <property type="protein sequence ID" value="PJJ70561.1"/>
    <property type="molecule type" value="Genomic_DNA"/>
</dbReference>
<dbReference type="InterPro" id="IPR010982">
    <property type="entry name" value="Lambda_DNA-bd_dom_sf"/>
</dbReference>
<keyword evidence="7" id="KW-1185">Reference proteome</keyword>
<dbReference type="InterPro" id="IPR046335">
    <property type="entry name" value="LacI/GalR-like_sensor"/>
</dbReference>